<evidence type="ECO:0000313" key="1">
    <source>
        <dbReference type="EMBL" id="KAI5657658.1"/>
    </source>
</evidence>
<keyword evidence="2" id="KW-1185">Reference proteome</keyword>
<accession>A0ACC0A9R6</accession>
<evidence type="ECO:0000313" key="2">
    <source>
        <dbReference type="Proteomes" id="UP001060085"/>
    </source>
</evidence>
<gene>
    <name evidence="1" type="ORF">M9H77_26451</name>
</gene>
<protein>
    <submittedName>
        <fullName evidence="1">Uncharacterized protein</fullName>
    </submittedName>
</protein>
<name>A0ACC0A9R6_CATRO</name>
<organism evidence="1 2">
    <name type="scientific">Catharanthus roseus</name>
    <name type="common">Madagascar periwinkle</name>
    <name type="synonym">Vinca rosea</name>
    <dbReference type="NCBI Taxonomy" id="4058"/>
    <lineage>
        <taxon>Eukaryota</taxon>
        <taxon>Viridiplantae</taxon>
        <taxon>Streptophyta</taxon>
        <taxon>Embryophyta</taxon>
        <taxon>Tracheophyta</taxon>
        <taxon>Spermatophyta</taxon>
        <taxon>Magnoliopsida</taxon>
        <taxon>eudicotyledons</taxon>
        <taxon>Gunneridae</taxon>
        <taxon>Pentapetalae</taxon>
        <taxon>asterids</taxon>
        <taxon>lamiids</taxon>
        <taxon>Gentianales</taxon>
        <taxon>Apocynaceae</taxon>
        <taxon>Rauvolfioideae</taxon>
        <taxon>Vinceae</taxon>
        <taxon>Catharanthinae</taxon>
        <taxon>Catharanthus</taxon>
    </lineage>
</organism>
<reference evidence="2" key="1">
    <citation type="journal article" date="2023" name="Nat. Plants">
        <title>Single-cell RNA sequencing provides a high-resolution roadmap for understanding the multicellular compartmentation of specialized metabolism.</title>
        <authorList>
            <person name="Sun S."/>
            <person name="Shen X."/>
            <person name="Li Y."/>
            <person name="Li Y."/>
            <person name="Wang S."/>
            <person name="Li R."/>
            <person name="Zhang H."/>
            <person name="Shen G."/>
            <person name="Guo B."/>
            <person name="Wei J."/>
            <person name="Xu J."/>
            <person name="St-Pierre B."/>
            <person name="Chen S."/>
            <person name="Sun C."/>
        </authorList>
    </citation>
    <scope>NUCLEOTIDE SEQUENCE [LARGE SCALE GENOMIC DNA]</scope>
</reference>
<dbReference type="Proteomes" id="UP001060085">
    <property type="component" value="Linkage Group LG06"/>
</dbReference>
<comment type="caution">
    <text evidence="1">The sequence shown here is derived from an EMBL/GenBank/DDBJ whole genome shotgun (WGS) entry which is preliminary data.</text>
</comment>
<proteinExistence type="predicted"/>
<dbReference type="EMBL" id="CM044706">
    <property type="protein sequence ID" value="KAI5657658.1"/>
    <property type="molecule type" value="Genomic_DNA"/>
</dbReference>
<sequence length="297" mass="32097">MLIIIKITSNNALRANKIVRPGAHRTGRVEGRAVIVSSRGVRGRPSISKIPSTPARLRLGIYYDLGAPSGADYGATDYGNLSSNAGLGRTWSNEAVRVGSLHIHGSEDDKDEPEDNGGDDGDGDGDDDKPVPVAHASSFGHRPAPGPADGGPQVPVLVPSYSGHITGSIWRRQVRDILKSRSRYVSLTDWTPSDPAIVQLTEETGLSHLSLLFTDKNGNIVSGKLWPLVKNVRSVGLDIPVFSYICTNGETGSEVVKNIHPEVCDVGTQNRAQINRLTHSFRHDECRRGQMDSVQIR</sequence>